<comment type="caution">
    <text evidence="3">The sequence shown here is derived from an EMBL/GenBank/DDBJ whole genome shotgun (WGS) entry which is preliminary data.</text>
</comment>
<dbReference type="InterPro" id="IPR054491">
    <property type="entry name" value="MGH1-like_GH"/>
</dbReference>
<proteinExistence type="predicted"/>
<evidence type="ECO:0000259" key="2">
    <source>
        <dbReference type="Pfam" id="PF22422"/>
    </source>
</evidence>
<feature type="domain" description="Mannosylglycerate hydrolase MGH1-like glycoside hydrolase" evidence="2">
    <location>
        <begin position="309"/>
        <end position="640"/>
    </location>
</feature>
<dbReference type="EMBL" id="JAVREO010000007">
    <property type="protein sequence ID" value="MDT0267525.1"/>
    <property type="molecule type" value="Genomic_DNA"/>
</dbReference>
<dbReference type="Proteomes" id="UP001183410">
    <property type="component" value="Unassembled WGS sequence"/>
</dbReference>
<sequence length="722" mass="79066">MAEPGAAGREAARGVDVDGLLATGRRGLRTRPGRLLLGPTGARLWADVLTEDPGFVGVIDVVHKLNMPMLFTVAARRGGNDAGAAGPADVEWRPSSLRVEGRLGGGLSFRERKTISWEDVALSEQTWRNEGELPVVLRLSVDRAWCAVEDGHAHGFRPVPERGFTVSCSVAASRDELWEGLALGPGEEAVLRVAAAVEVTEGLTGPSPDVARATRRRASAGTEPGAVDRATAAYRAWFADAPGFSSSDPVLDRVWAYRWFLLRHNLAAPDVGALRGTVMYEGRSHKMTKEPWRPEGWEFSKHIPLSTPLHLLDLRWYRDGTPGAEVLASLPARQGADGQFHSATANEVMHPYANFAGWAAARYARLHGAEALRAVLPALKRQVRGERDVLSGADALPVQHDHRLTGKEYQPSYWYFAGYPDDPKDPAGYTPLKRVDRAVYQYLNARGVAELCRGLADPDAEEFEALAVRVARSVRDKQWDAEDGFFHDLDAATDRRARVRNVVGFYPLWAGLADPSQRAALVDALGDPDGFATDAPVPSVETRCPVFAQGGGWKGHFLKGRNGCMWNGPTWPYTNSVVLDAVGRAARETDHRLDSLFARLLRATVNLHFTQHDGRTPYLVEHYDSRTGEPISDEPDYNHSYLIDLVVRYVAGLTVSPDTLRLDPVDIGLTHFRLTGAPALGHRVDVAYETGTGLDLFVDGEHRAHRADLGRLETRLAGPRSA</sequence>
<feature type="region of interest" description="Disordered" evidence="1">
    <location>
        <begin position="205"/>
        <end position="224"/>
    </location>
</feature>
<dbReference type="InterPro" id="IPR008928">
    <property type="entry name" value="6-hairpin_glycosidase_sf"/>
</dbReference>
<keyword evidence="3" id="KW-0378">Hydrolase</keyword>
<organism evidence="3 4">
    <name type="scientific">Streptomyces chisholmiae</name>
    <dbReference type="NCBI Taxonomy" id="3075540"/>
    <lineage>
        <taxon>Bacteria</taxon>
        <taxon>Bacillati</taxon>
        <taxon>Actinomycetota</taxon>
        <taxon>Actinomycetes</taxon>
        <taxon>Kitasatosporales</taxon>
        <taxon>Streptomycetaceae</taxon>
        <taxon>Streptomyces</taxon>
    </lineage>
</organism>
<keyword evidence="3" id="KW-0326">Glycosidase</keyword>
<dbReference type="SUPFAM" id="SSF48208">
    <property type="entry name" value="Six-hairpin glycosidases"/>
    <property type="match status" value="1"/>
</dbReference>
<evidence type="ECO:0000313" key="3">
    <source>
        <dbReference type="EMBL" id="MDT0267525.1"/>
    </source>
</evidence>
<name>A0ABU2JRB9_9ACTN</name>
<protein>
    <submittedName>
        <fullName evidence="3">Trehalase family glycosidase</fullName>
    </submittedName>
</protein>
<evidence type="ECO:0000256" key="1">
    <source>
        <dbReference type="SAM" id="MobiDB-lite"/>
    </source>
</evidence>
<dbReference type="GO" id="GO:0016798">
    <property type="term" value="F:hydrolase activity, acting on glycosyl bonds"/>
    <property type="evidence" value="ECO:0007669"/>
    <property type="project" value="UniProtKB-KW"/>
</dbReference>
<accession>A0ABU2JRB9</accession>
<dbReference type="RefSeq" id="WP_311667587.1">
    <property type="nucleotide sequence ID" value="NZ_JAVREO010000007.1"/>
</dbReference>
<dbReference type="Gene3D" id="1.50.10.10">
    <property type="match status" value="1"/>
</dbReference>
<evidence type="ECO:0000313" key="4">
    <source>
        <dbReference type="Proteomes" id="UP001183410"/>
    </source>
</evidence>
<dbReference type="Pfam" id="PF22422">
    <property type="entry name" value="MGH1-like_GH"/>
    <property type="match status" value="1"/>
</dbReference>
<gene>
    <name evidence="3" type="ORF">RM844_14640</name>
</gene>
<reference evidence="4" key="1">
    <citation type="submission" date="2023-07" db="EMBL/GenBank/DDBJ databases">
        <title>30 novel species of actinomycetes from the DSMZ collection.</title>
        <authorList>
            <person name="Nouioui I."/>
        </authorList>
    </citation>
    <scope>NUCLEOTIDE SEQUENCE [LARGE SCALE GENOMIC DNA]</scope>
    <source>
        <strain evidence="4">DSM 44915</strain>
    </source>
</reference>
<dbReference type="InterPro" id="IPR012341">
    <property type="entry name" value="6hp_glycosidase-like_sf"/>
</dbReference>
<keyword evidence="4" id="KW-1185">Reference proteome</keyword>